<evidence type="ECO:0000313" key="4">
    <source>
        <dbReference type="EMBL" id="KHS58634.1"/>
    </source>
</evidence>
<dbReference type="Gene3D" id="3.40.50.360">
    <property type="match status" value="1"/>
</dbReference>
<feature type="domain" description="NADPH-dependent FMN reductase-like" evidence="3">
    <location>
        <begin position="1"/>
        <end position="151"/>
    </location>
</feature>
<dbReference type="STRING" id="1577792.QX51_01635"/>
<organism evidence="4 5">
    <name type="scientific">Terrisporobacter othiniensis</name>
    <dbReference type="NCBI Taxonomy" id="1577792"/>
    <lineage>
        <taxon>Bacteria</taxon>
        <taxon>Bacillati</taxon>
        <taxon>Bacillota</taxon>
        <taxon>Clostridia</taxon>
        <taxon>Peptostreptococcales</taxon>
        <taxon>Peptostreptococcaceae</taxon>
        <taxon>Terrisporobacter</taxon>
    </lineage>
</organism>
<dbReference type="OrthoDB" id="9790975at2"/>
<evidence type="ECO:0000313" key="5">
    <source>
        <dbReference type="Proteomes" id="UP000031189"/>
    </source>
</evidence>
<dbReference type="GO" id="GO:0016491">
    <property type="term" value="F:oxidoreductase activity"/>
    <property type="evidence" value="ECO:0007669"/>
    <property type="project" value="InterPro"/>
</dbReference>
<sequence length="204" mass="22613">MKVLLINGSPHKNGCTYTALSEVAKALNNNDIESEIFHIGMKAMQGCIACGKCYETGKCAFNDEVYNNLFEKIKEADGIVVGSPVYYAGPNGSLCALLDRLFYSASYLLTNKPAAAVVSCRRGGASATFDRLNKYFTINQMPVVSSQYWNSIHGNTAEEAKQDLEGLQVMRTLGNNMAWMIKTMKNSKEELPQREKRVATNFIR</sequence>
<evidence type="ECO:0000259" key="3">
    <source>
        <dbReference type="Pfam" id="PF03358"/>
    </source>
</evidence>
<protein>
    <submittedName>
        <fullName evidence="4">NADPH-dependent FMN reductase</fullName>
    </submittedName>
</protein>
<keyword evidence="1" id="KW-0285">Flavoprotein</keyword>
<dbReference type="InterPro" id="IPR029039">
    <property type="entry name" value="Flavoprotein-like_sf"/>
</dbReference>
<dbReference type="RefSeq" id="WP_039678171.1">
    <property type="nucleotide sequence ID" value="NZ_JAWGXO010000004.1"/>
</dbReference>
<dbReference type="AlphaFoldDB" id="A0A0B3W0H0"/>
<name>A0A0B3W0H0_9FIRM</name>
<proteinExistence type="predicted"/>
<dbReference type="InterPro" id="IPR005025">
    <property type="entry name" value="FMN_Rdtase-like_dom"/>
</dbReference>
<dbReference type="EMBL" id="JWHR01000021">
    <property type="protein sequence ID" value="KHS58634.1"/>
    <property type="molecule type" value="Genomic_DNA"/>
</dbReference>
<dbReference type="PANTHER" id="PTHR43278:SF4">
    <property type="entry name" value="NAD(P)H-DEPENDENT FMN-CONTAINING OXIDOREDUCTASE YWQN-RELATED"/>
    <property type="match status" value="1"/>
</dbReference>
<accession>A0A0B3W0H0</accession>
<comment type="caution">
    <text evidence="4">The sequence shown here is derived from an EMBL/GenBank/DDBJ whole genome shotgun (WGS) entry which is preliminary data.</text>
</comment>
<dbReference type="Pfam" id="PF03358">
    <property type="entry name" value="FMN_red"/>
    <property type="match status" value="1"/>
</dbReference>
<evidence type="ECO:0000256" key="1">
    <source>
        <dbReference type="ARBA" id="ARBA00022630"/>
    </source>
</evidence>
<evidence type="ECO:0000256" key="2">
    <source>
        <dbReference type="ARBA" id="ARBA00022643"/>
    </source>
</evidence>
<dbReference type="SUPFAM" id="SSF52218">
    <property type="entry name" value="Flavoproteins"/>
    <property type="match status" value="1"/>
</dbReference>
<reference evidence="4 5" key="1">
    <citation type="submission" date="2014-12" db="EMBL/GenBank/DDBJ databases">
        <title>Draft genome sequence of Terrisporobacter sp. 08-306576, isolated from the blood culture of a bacteremia patient.</title>
        <authorList>
            <person name="Lund L.C."/>
            <person name="Sydenham T.V."/>
            <person name="Hogh S.V."/>
            <person name="Skov M.N."/>
            <person name="Kemp M."/>
            <person name="Justesen U.S."/>
        </authorList>
    </citation>
    <scope>NUCLEOTIDE SEQUENCE [LARGE SCALE GENOMIC DNA]</scope>
    <source>
        <strain evidence="4 5">08-306576</strain>
    </source>
</reference>
<dbReference type="InterPro" id="IPR051796">
    <property type="entry name" value="ISF_SsuE-like"/>
</dbReference>
<gene>
    <name evidence="4" type="ORF">QX51_01635</name>
</gene>
<dbReference type="PANTHER" id="PTHR43278">
    <property type="entry name" value="NAD(P)H-DEPENDENT FMN-CONTAINING OXIDOREDUCTASE YWQN-RELATED"/>
    <property type="match status" value="1"/>
</dbReference>
<dbReference type="Proteomes" id="UP000031189">
    <property type="component" value="Unassembled WGS sequence"/>
</dbReference>
<keyword evidence="5" id="KW-1185">Reference proteome</keyword>
<keyword evidence="2" id="KW-0288">FMN</keyword>